<accession>A0A934I6B6</accession>
<comment type="caution">
    <text evidence="3">The sequence shown here is derived from an EMBL/GenBank/DDBJ whole genome shotgun (WGS) entry which is preliminary data.</text>
</comment>
<name>A0A934I6B6_9CORY</name>
<dbReference type="EMBL" id="JAEIOS010000011">
    <property type="protein sequence ID" value="MBI8989295.1"/>
    <property type="molecule type" value="Genomic_DNA"/>
</dbReference>
<feature type="transmembrane region" description="Helical" evidence="2">
    <location>
        <begin position="103"/>
        <end position="125"/>
    </location>
</feature>
<sequence>MSTTARLRATPETSYVAAPAAPTRRSAPNHASGNREYSHRGGTRTATSGAAIVDLHPAPRTRPTRQQPAAPTPQRRRFQRTPGSRQVVSVRGRRIVAPKADPVRVRFAAALVVTLLAGVMLTMYLSGVTTQQTFRLHELSRTDSRLGNQLETLNRDRQSATSSAEIARRAAELGMVVPDQPGVLSVGPDGAVDEVRAADPAAVRPIIDVNGSRVLPRPASSDPVETDAVTEQVQPLPQGGIPALRQAPDRSEPVVGANSQVPAVAPYSPNVRSDRTGGSGR</sequence>
<reference evidence="3" key="1">
    <citation type="submission" date="2020-12" db="EMBL/GenBank/DDBJ databases">
        <title>Genome public.</title>
        <authorList>
            <person name="Sun Q."/>
        </authorList>
    </citation>
    <scope>NUCLEOTIDE SEQUENCE</scope>
    <source>
        <strain evidence="3">CCM 8863</strain>
    </source>
</reference>
<keyword evidence="2" id="KW-1133">Transmembrane helix</keyword>
<keyword evidence="2" id="KW-0472">Membrane</keyword>
<dbReference type="AlphaFoldDB" id="A0A934I6B6"/>
<feature type="region of interest" description="Disordered" evidence="1">
    <location>
        <begin position="214"/>
        <end position="281"/>
    </location>
</feature>
<evidence type="ECO:0000256" key="2">
    <source>
        <dbReference type="SAM" id="Phobius"/>
    </source>
</evidence>
<evidence type="ECO:0000313" key="4">
    <source>
        <dbReference type="Proteomes" id="UP000645966"/>
    </source>
</evidence>
<evidence type="ECO:0000256" key="1">
    <source>
        <dbReference type="SAM" id="MobiDB-lite"/>
    </source>
</evidence>
<protein>
    <recommendedName>
        <fullName evidence="5">Cell division protein FtsL</fullName>
    </recommendedName>
</protein>
<feature type="compositionally biased region" description="Low complexity" evidence="1">
    <location>
        <begin position="17"/>
        <end position="28"/>
    </location>
</feature>
<evidence type="ECO:0000313" key="3">
    <source>
        <dbReference type="EMBL" id="MBI8989295.1"/>
    </source>
</evidence>
<feature type="compositionally biased region" description="Low complexity" evidence="1">
    <location>
        <begin position="64"/>
        <end position="73"/>
    </location>
</feature>
<gene>
    <name evidence="3" type="ORF">JDV75_05910</name>
</gene>
<feature type="region of interest" description="Disordered" evidence="1">
    <location>
        <begin position="1"/>
        <end position="86"/>
    </location>
</feature>
<evidence type="ECO:0008006" key="5">
    <source>
        <dbReference type="Google" id="ProtNLM"/>
    </source>
</evidence>
<organism evidence="3 4">
    <name type="scientific">Corynebacterium meridianum</name>
    <dbReference type="NCBI Taxonomy" id="2765363"/>
    <lineage>
        <taxon>Bacteria</taxon>
        <taxon>Bacillati</taxon>
        <taxon>Actinomycetota</taxon>
        <taxon>Actinomycetes</taxon>
        <taxon>Mycobacteriales</taxon>
        <taxon>Corynebacteriaceae</taxon>
        <taxon>Corynebacterium</taxon>
    </lineage>
</organism>
<proteinExistence type="predicted"/>
<keyword evidence="2" id="KW-0812">Transmembrane</keyword>
<dbReference type="RefSeq" id="WP_198738290.1">
    <property type="nucleotide sequence ID" value="NZ_JAEIOS010000011.1"/>
</dbReference>
<keyword evidence="4" id="KW-1185">Reference proteome</keyword>
<dbReference type="Proteomes" id="UP000645966">
    <property type="component" value="Unassembled WGS sequence"/>
</dbReference>